<name>A0A009IRX4_ACIB9</name>
<evidence type="ECO:0000256" key="1">
    <source>
        <dbReference type="ARBA" id="ARBA00009254"/>
    </source>
</evidence>
<reference evidence="6 7" key="1">
    <citation type="submission" date="2014-02" db="EMBL/GenBank/DDBJ databases">
        <title>Comparative genomics and transcriptomics to identify genetic mechanisms underlying the emergence of carbapenem resistant Acinetobacter baumannii (CRAb).</title>
        <authorList>
            <person name="Harris A.D."/>
            <person name="Johnson K.J."/>
            <person name="George J."/>
            <person name="Shefchek K."/>
            <person name="Daugherty S.C."/>
            <person name="Parankush S."/>
            <person name="Sadzewicz L."/>
            <person name="Tallon L."/>
            <person name="Sengamalay N."/>
            <person name="Hazen T.H."/>
            <person name="Rasko D.A."/>
        </authorList>
    </citation>
    <scope>NUCLEOTIDE SEQUENCE [LARGE SCALE GENOMIC DNA]</scope>
    <source>
        <strain evidence="6 7">1295743</strain>
    </source>
</reference>
<dbReference type="GO" id="GO:0022625">
    <property type="term" value="C:cytosolic large ribosomal subunit"/>
    <property type="evidence" value="ECO:0007669"/>
    <property type="project" value="TreeGrafter"/>
</dbReference>
<sequence>MKTKDLREKSVEELKALLDEQQLNQFRLRMAKATGQLGKSHEVQVARKTIARIKTLLTEKQGNGQ</sequence>
<dbReference type="GeneID" id="9380824"/>
<dbReference type="PATRIC" id="fig|1310613.3.peg.1121"/>
<dbReference type="InterPro" id="IPR036049">
    <property type="entry name" value="Ribosomal_uL29_sf"/>
</dbReference>
<dbReference type="SUPFAM" id="SSF46561">
    <property type="entry name" value="Ribosomal protein L29 (L29p)"/>
    <property type="match status" value="1"/>
</dbReference>
<dbReference type="InterPro" id="IPR001854">
    <property type="entry name" value="Ribosomal_uL29"/>
</dbReference>
<dbReference type="Gene3D" id="1.10.287.310">
    <property type="match status" value="1"/>
</dbReference>
<keyword evidence="2 5" id="KW-0689">Ribosomal protein</keyword>
<dbReference type="AlphaFoldDB" id="A0A009IRX4"/>
<evidence type="ECO:0000313" key="6">
    <source>
        <dbReference type="EMBL" id="EXB06583.1"/>
    </source>
</evidence>
<dbReference type="RefSeq" id="WP_000849928.1">
    <property type="nucleotide sequence ID" value="NZ_JEWH01000010.1"/>
</dbReference>
<dbReference type="PANTHER" id="PTHR10916:SF0">
    <property type="entry name" value="LARGE RIBOSOMAL SUBUNIT PROTEIN UL29C"/>
    <property type="match status" value="1"/>
</dbReference>
<dbReference type="InterPro" id="IPR050063">
    <property type="entry name" value="Ribosomal_protein_uL29"/>
</dbReference>
<dbReference type="PANTHER" id="PTHR10916">
    <property type="entry name" value="60S RIBOSOMAL PROTEIN L35/50S RIBOSOMAL PROTEIN L29"/>
    <property type="match status" value="1"/>
</dbReference>
<dbReference type="CDD" id="cd00427">
    <property type="entry name" value="Ribosomal_L29_HIP"/>
    <property type="match status" value="1"/>
</dbReference>
<evidence type="ECO:0000256" key="4">
    <source>
        <dbReference type="ARBA" id="ARBA00035204"/>
    </source>
</evidence>
<dbReference type="HAMAP" id="MF_00374">
    <property type="entry name" value="Ribosomal_uL29"/>
    <property type="match status" value="1"/>
</dbReference>
<comment type="similarity">
    <text evidence="1 5">Belongs to the universal ribosomal protein uL29 family.</text>
</comment>
<dbReference type="SMR" id="A0A009IRX4"/>
<organism evidence="6 7">
    <name type="scientific">Acinetobacter baumannii (strain 1295743)</name>
    <dbReference type="NCBI Taxonomy" id="1310613"/>
    <lineage>
        <taxon>Bacteria</taxon>
        <taxon>Pseudomonadati</taxon>
        <taxon>Pseudomonadota</taxon>
        <taxon>Gammaproteobacteria</taxon>
        <taxon>Moraxellales</taxon>
        <taxon>Moraxellaceae</taxon>
        <taxon>Acinetobacter</taxon>
        <taxon>Acinetobacter calcoaceticus/baumannii complex</taxon>
    </lineage>
</organism>
<dbReference type="Pfam" id="PF00831">
    <property type="entry name" value="Ribosomal_L29"/>
    <property type="match status" value="1"/>
</dbReference>
<dbReference type="GO" id="GO:0003735">
    <property type="term" value="F:structural constituent of ribosome"/>
    <property type="evidence" value="ECO:0007669"/>
    <property type="project" value="InterPro"/>
</dbReference>
<accession>A0A009IRX4</accession>
<comment type="caution">
    <text evidence="6">The sequence shown here is derived from an EMBL/GenBank/DDBJ whole genome shotgun (WGS) entry which is preliminary data.</text>
</comment>
<dbReference type="Proteomes" id="UP000020595">
    <property type="component" value="Unassembled WGS sequence"/>
</dbReference>
<dbReference type="GO" id="GO:0006412">
    <property type="term" value="P:translation"/>
    <property type="evidence" value="ECO:0007669"/>
    <property type="project" value="UniProtKB-UniRule"/>
</dbReference>
<gene>
    <name evidence="5 6" type="primary">rpmC</name>
    <name evidence="6" type="ORF">J512_1170</name>
</gene>
<keyword evidence="3 5" id="KW-0687">Ribonucleoprotein</keyword>
<proteinExistence type="inferred from homology"/>
<evidence type="ECO:0000256" key="2">
    <source>
        <dbReference type="ARBA" id="ARBA00022980"/>
    </source>
</evidence>
<evidence type="ECO:0000313" key="7">
    <source>
        <dbReference type="Proteomes" id="UP000020595"/>
    </source>
</evidence>
<evidence type="ECO:0000256" key="5">
    <source>
        <dbReference type="HAMAP-Rule" id="MF_00374"/>
    </source>
</evidence>
<protein>
    <recommendedName>
        <fullName evidence="4 5">Large ribosomal subunit protein uL29</fullName>
    </recommendedName>
</protein>
<evidence type="ECO:0000256" key="3">
    <source>
        <dbReference type="ARBA" id="ARBA00023274"/>
    </source>
</evidence>
<dbReference type="FunFam" id="1.10.287.310:FF:000001">
    <property type="entry name" value="50S ribosomal protein L29"/>
    <property type="match status" value="1"/>
</dbReference>
<dbReference type="EMBL" id="JEWH01000010">
    <property type="protein sequence ID" value="EXB06583.1"/>
    <property type="molecule type" value="Genomic_DNA"/>
</dbReference>
<dbReference type="GeneID" id="60752570"/>
<dbReference type="NCBIfam" id="TIGR00012">
    <property type="entry name" value="L29"/>
    <property type="match status" value="1"/>
</dbReference>